<evidence type="ECO:0000313" key="2">
    <source>
        <dbReference type="Proteomes" id="UP001259572"/>
    </source>
</evidence>
<proteinExistence type="predicted"/>
<keyword evidence="2" id="KW-1185">Reference proteome</keyword>
<accession>A0ABU3Q9Y0</accession>
<organism evidence="1 2">
    <name type="scientific">Sphingosinicella rhizophila</name>
    <dbReference type="NCBI Taxonomy" id="3050082"/>
    <lineage>
        <taxon>Bacteria</taxon>
        <taxon>Pseudomonadati</taxon>
        <taxon>Pseudomonadota</taxon>
        <taxon>Alphaproteobacteria</taxon>
        <taxon>Sphingomonadales</taxon>
        <taxon>Sphingosinicellaceae</taxon>
        <taxon>Sphingosinicella</taxon>
    </lineage>
</organism>
<dbReference type="EMBL" id="JAVUPU010000006">
    <property type="protein sequence ID" value="MDT9599929.1"/>
    <property type="molecule type" value="Genomic_DNA"/>
</dbReference>
<reference evidence="1 2" key="1">
    <citation type="submission" date="2023-05" db="EMBL/GenBank/DDBJ databases">
        <authorList>
            <person name="Guo Y."/>
        </authorList>
    </citation>
    <scope>NUCLEOTIDE SEQUENCE [LARGE SCALE GENOMIC DNA]</scope>
    <source>
        <strain evidence="1 2">GR2756</strain>
    </source>
</reference>
<protein>
    <recommendedName>
        <fullName evidence="3">Polyketide cyclase/dehydrase/lipid transport protein</fullName>
    </recommendedName>
</protein>
<comment type="caution">
    <text evidence="1">The sequence shown here is derived from an EMBL/GenBank/DDBJ whole genome shotgun (WGS) entry which is preliminary data.</text>
</comment>
<dbReference type="RefSeq" id="WP_315727025.1">
    <property type="nucleotide sequence ID" value="NZ_JAVUPU010000006.1"/>
</dbReference>
<gene>
    <name evidence="1" type="ORF">RQX22_13285</name>
</gene>
<evidence type="ECO:0000313" key="1">
    <source>
        <dbReference type="EMBL" id="MDT9599929.1"/>
    </source>
</evidence>
<name>A0ABU3Q9Y0_9SPHN</name>
<sequence>MTEQKLIVTMVNHVAVDMAAAPDAVWKLILEEYVEAKKFQEGGYSIESIDDPAAIHGGYIMRLWKDGIKLDERICHITERDEAARRLSLYADYVAIPGGMQVYATYHARESAGGGTRYALDCHSRIGIEVPADATRSDVATMIATFTKQADGALYDYLNSVKAKAEG</sequence>
<evidence type="ECO:0008006" key="3">
    <source>
        <dbReference type="Google" id="ProtNLM"/>
    </source>
</evidence>
<dbReference type="Proteomes" id="UP001259572">
    <property type="component" value="Unassembled WGS sequence"/>
</dbReference>